<dbReference type="Proteomes" id="UP000256727">
    <property type="component" value="Unassembled WGS sequence"/>
</dbReference>
<feature type="modified residue" description="4-aspartylphosphate" evidence="1">
    <location>
        <position position="63"/>
    </location>
</feature>
<dbReference type="PANTHER" id="PTHR45526:SF1">
    <property type="entry name" value="TRANSCRIPTIONAL REGULATORY PROTEIN DCUR-RELATED"/>
    <property type="match status" value="1"/>
</dbReference>
<dbReference type="SUPFAM" id="SSF52172">
    <property type="entry name" value="CheY-like"/>
    <property type="match status" value="1"/>
</dbReference>
<evidence type="ECO:0000256" key="1">
    <source>
        <dbReference type="PROSITE-ProRule" id="PRU00169"/>
    </source>
</evidence>
<dbReference type="InterPro" id="IPR001789">
    <property type="entry name" value="Sig_transdc_resp-reg_receiver"/>
</dbReference>
<feature type="region of interest" description="Disordered" evidence="2">
    <location>
        <begin position="235"/>
        <end position="267"/>
    </location>
</feature>
<dbReference type="PANTHER" id="PTHR45526">
    <property type="entry name" value="TRANSCRIPTIONAL REGULATORY PROTEIN DPIA"/>
    <property type="match status" value="1"/>
</dbReference>
<name>A0A3D9LAL2_9MICC</name>
<protein>
    <submittedName>
        <fullName evidence="4">Response regulator of citrate/malate metabolism</fullName>
    </submittedName>
</protein>
<proteinExistence type="predicted"/>
<organism evidence="4 5">
    <name type="scientific">Citricoccus muralis</name>
    <dbReference type="NCBI Taxonomy" id="169134"/>
    <lineage>
        <taxon>Bacteria</taxon>
        <taxon>Bacillati</taxon>
        <taxon>Actinomycetota</taxon>
        <taxon>Actinomycetes</taxon>
        <taxon>Micrococcales</taxon>
        <taxon>Micrococcaceae</taxon>
        <taxon>Citricoccus</taxon>
    </lineage>
</organism>
<keyword evidence="5" id="KW-1185">Reference proteome</keyword>
<sequence length="267" mass="28032">MTGERVLIVEDEVLAADTYGEYLAQAGGYRQVHLSPTLADAVRFLSTQWREHGSFGVDLVLLDMNLPDGHGLEVLRRMRSAGFAGAVVAMTAATDVPTIRQAMALGVVQYLVKPFGYPEFAERLRAARELSTGLAGTGSVRSQAEVDRAFRHRGSTGPAALPKGLTEGTLDAIVDLLRSAPAAVTGPAPDSGSSSGNSSGSGPSEAGPAAGRSAGEVGAAVGTSRVTARRYLEHLFRQGLVDRSPRYGTPGRPENEYRWSGRGPTPG</sequence>
<keyword evidence="1" id="KW-0597">Phosphoprotein</keyword>
<dbReference type="EMBL" id="QREH01000001">
    <property type="protein sequence ID" value="REE03409.1"/>
    <property type="molecule type" value="Genomic_DNA"/>
</dbReference>
<comment type="caution">
    <text evidence="4">The sequence shown here is derived from an EMBL/GenBank/DDBJ whole genome shotgun (WGS) entry which is preliminary data.</text>
</comment>
<dbReference type="GO" id="GO:0000156">
    <property type="term" value="F:phosphorelay response regulator activity"/>
    <property type="evidence" value="ECO:0007669"/>
    <property type="project" value="TreeGrafter"/>
</dbReference>
<dbReference type="AlphaFoldDB" id="A0A3D9LAL2"/>
<dbReference type="SMART" id="SM00448">
    <property type="entry name" value="REC"/>
    <property type="match status" value="1"/>
</dbReference>
<accession>A0A3D9LAL2</accession>
<gene>
    <name evidence="4" type="ORF">C8E99_1217</name>
</gene>
<feature type="compositionally biased region" description="Low complexity" evidence="2">
    <location>
        <begin position="186"/>
        <end position="215"/>
    </location>
</feature>
<reference evidence="4 5" key="1">
    <citation type="submission" date="2018-07" db="EMBL/GenBank/DDBJ databases">
        <title>Sequencing the genomes of 1000 actinobacteria strains.</title>
        <authorList>
            <person name="Klenk H.-P."/>
        </authorList>
    </citation>
    <scope>NUCLEOTIDE SEQUENCE [LARGE SCALE GENOMIC DNA]</scope>
    <source>
        <strain evidence="4 5">DSM 14442</strain>
    </source>
</reference>
<evidence type="ECO:0000313" key="5">
    <source>
        <dbReference type="Proteomes" id="UP000256727"/>
    </source>
</evidence>
<dbReference type="InterPro" id="IPR011006">
    <property type="entry name" value="CheY-like_superfamily"/>
</dbReference>
<feature type="region of interest" description="Disordered" evidence="2">
    <location>
        <begin position="183"/>
        <end position="221"/>
    </location>
</feature>
<evidence type="ECO:0000259" key="3">
    <source>
        <dbReference type="PROSITE" id="PS50110"/>
    </source>
</evidence>
<dbReference type="Gene3D" id="3.40.50.2300">
    <property type="match status" value="1"/>
</dbReference>
<dbReference type="InterPro" id="IPR051271">
    <property type="entry name" value="2C-system_Tx_regulators"/>
</dbReference>
<dbReference type="OrthoDB" id="7187989at2"/>
<dbReference type="RefSeq" id="WP_115931531.1">
    <property type="nucleotide sequence ID" value="NZ_QREH01000001.1"/>
</dbReference>
<evidence type="ECO:0000313" key="4">
    <source>
        <dbReference type="EMBL" id="REE03409.1"/>
    </source>
</evidence>
<feature type="domain" description="Response regulatory" evidence="3">
    <location>
        <begin position="5"/>
        <end position="128"/>
    </location>
</feature>
<dbReference type="PROSITE" id="PS50110">
    <property type="entry name" value="RESPONSE_REGULATORY"/>
    <property type="match status" value="1"/>
</dbReference>
<evidence type="ECO:0000256" key="2">
    <source>
        <dbReference type="SAM" id="MobiDB-lite"/>
    </source>
</evidence>
<dbReference type="Pfam" id="PF00072">
    <property type="entry name" value="Response_reg"/>
    <property type="match status" value="1"/>
</dbReference>